<dbReference type="OrthoDB" id="9937162at2"/>
<proteinExistence type="predicted"/>
<sequence length="295" mass="31149">MDAIHGPKTAVITMNDIQQPDIKPGKAPESGVKTSVEMGHSPVKNDAAQGDITIAPPKTSADGKESGILDKASSSLADLQSLLSNIKDAKDQISEKLNELKNAASADNLKASASELNLSSNWQIAFSVISGALSLGTMILSSVTEYKDNVAAQQENTLKSGIDKTQGDITKTTDALKNPDLTAESKTALESQLSELKASLVSQQSALSELQAGAETRKAWTDLALNLMQGASGFINDNLITQGKKETETTDNAAKNKGDSLTKLDDIIKKSEAVLDKVKDNAVQAKDFLQVPARA</sequence>
<dbReference type="RefSeq" id="WP_067360765.1">
    <property type="nucleotide sequence ID" value="NZ_BAAAFS010000001.1"/>
</dbReference>
<comment type="caution">
    <text evidence="3">The sequence shown here is derived from an EMBL/GenBank/DDBJ whole genome shotgun (WGS) entry which is preliminary data.</text>
</comment>
<dbReference type="NCBIfam" id="NF038055">
    <property type="entry name" value="T3SS_SctB_pilot"/>
    <property type="match status" value="1"/>
</dbReference>
<gene>
    <name evidence="3" type="ORF">F4V73_08280</name>
</gene>
<dbReference type="Proteomes" id="UP000322181">
    <property type="component" value="Unassembled WGS sequence"/>
</dbReference>
<accession>A0A5M9RBX3</accession>
<feature type="coiled-coil region" evidence="1">
    <location>
        <begin position="69"/>
        <end position="106"/>
    </location>
</feature>
<evidence type="ECO:0000256" key="2">
    <source>
        <dbReference type="SAM" id="MobiDB-lite"/>
    </source>
</evidence>
<feature type="region of interest" description="Disordered" evidence="2">
    <location>
        <begin position="1"/>
        <end position="66"/>
    </location>
</feature>
<evidence type="ECO:0000256" key="1">
    <source>
        <dbReference type="SAM" id="Coils"/>
    </source>
</evidence>
<evidence type="ECO:0000313" key="3">
    <source>
        <dbReference type="EMBL" id="KAA8717809.1"/>
    </source>
</evidence>
<protein>
    <submittedName>
        <fullName evidence="3">Uncharacterized protein</fullName>
    </submittedName>
</protein>
<dbReference type="EMBL" id="VXKB01000001">
    <property type="protein sequence ID" value="KAA8717809.1"/>
    <property type="molecule type" value="Genomic_DNA"/>
</dbReference>
<reference evidence="3 4" key="1">
    <citation type="submission" date="2019-09" db="EMBL/GenBank/DDBJ databases">
        <title>Draft genome sequence of various Type strains from the CCUG.</title>
        <authorList>
            <person name="Pineiro-Iglesias B."/>
            <person name="Tunovic T."/>
            <person name="Unosson C."/>
            <person name="Inganas E."/>
            <person name="Ohlen M."/>
            <person name="Cardew S."/>
            <person name="Jensie-Markopoulos S."/>
            <person name="Salva-Serra F."/>
            <person name="Jaen-Luchoro D."/>
            <person name="Karlsson R."/>
            <person name="Svensson-Stadler L."/>
            <person name="Chun J."/>
            <person name="Moore E."/>
        </authorList>
    </citation>
    <scope>NUCLEOTIDE SEQUENCE [LARGE SCALE GENOMIC DNA]</scope>
    <source>
        <strain evidence="3 4">CCUG 53682T</strain>
    </source>
</reference>
<organism evidence="3 4">
    <name type="scientific">Morganella psychrotolerans</name>
    <dbReference type="NCBI Taxonomy" id="368603"/>
    <lineage>
        <taxon>Bacteria</taxon>
        <taxon>Pseudomonadati</taxon>
        <taxon>Pseudomonadota</taxon>
        <taxon>Gammaproteobacteria</taxon>
        <taxon>Enterobacterales</taxon>
        <taxon>Morganellaceae</taxon>
        <taxon>Morganella</taxon>
    </lineage>
</organism>
<evidence type="ECO:0000313" key="4">
    <source>
        <dbReference type="Proteomes" id="UP000322181"/>
    </source>
</evidence>
<dbReference type="AlphaFoldDB" id="A0A5M9RBX3"/>
<keyword evidence="1" id="KW-0175">Coiled coil</keyword>
<name>A0A5M9RBX3_9GAMM</name>